<name>A0A840AAK3_9PROT</name>
<dbReference type="SUPFAM" id="SSF52242">
    <property type="entry name" value="Cobalamin (vitamin B12)-binding domain"/>
    <property type="match status" value="1"/>
</dbReference>
<keyword evidence="3" id="KW-1185">Reference proteome</keyword>
<dbReference type="Pfam" id="PF02310">
    <property type="entry name" value="B12-binding"/>
    <property type="match status" value="1"/>
</dbReference>
<proteinExistence type="predicted"/>
<dbReference type="Proteomes" id="UP000553193">
    <property type="component" value="Unassembled WGS sequence"/>
</dbReference>
<organism evidence="2 3">
    <name type="scientific">Roseococcus suduntuyensis</name>
    <dbReference type="NCBI Taxonomy" id="455361"/>
    <lineage>
        <taxon>Bacteria</taxon>
        <taxon>Pseudomonadati</taxon>
        <taxon>Pseudomonadota</taxon>
        <taxon>Alphaproteobacteria</taxon>
        <taxon>Acetobacterales</taxon>
        <taxon>Roseomonadaceae</taxon>
        <taxon>Roseococcus</taxon>
    </lineage>
</organism>
<dbReference type="GO" id="GO:0046872">
    <property type="term" value="F:metal ion binding"/>
    <property type="evidence" value="ECO:0007669"/>
    <property type="project" value="InterPro"/>
</dbReference>
<accession>A0A840AAK3</accession>
<dbReference type="InterPro" id="IPR006158">
    <property type="entry name" value="Cobalamin-bd"/>
</dbReference>
<dbReference type="PROSITE" id="PS51332">
    <property type="entry name" value="B12_BINDING"/>
    <property type="match status" value="1"/>
</dbReference>
<feature type="domain" description="B12-binding" evidence="1">
    <location>
        <begin position="146"/>
        <end position="275"/>
    </location>
</feature>
<evidence type="ECO:0000313" key="3">
    <source>
        <dbReference type="Proteomes" id="UP000553193"/>
    </source>
</evidence>
<dbReference type="GO" id="GO:0031419">
    <property type="term" value="F:cobalamin binding"/>
    <property type="evidence" value="ECO:0007669"/>
    <property type="project" value="InterPro"/>
</dbReference>
<dbReference type="RefSeq" id="WP_184383218.1">
    <property type="nucleotide sequence ID" value="NZ_JACIDJ010000002.1"/>
</dbReference>
<dbReference type="Gene3D" id="3.40.50.280">
    <property type="entry name" value="Cobalamin-binding domain"/>
    <property type="match status" value="1"/>
</dbReference>
<protein>
    <submittedName>
        <fullName evidence="2">Methanogenic corrinoid protein MtbC1</fullName>
    </submittedName>
</protein>
<comment type="caution">
    <text evidence="2">The sequence shown here is derived from an EMBL/GenBank/DDBJ whole genome shotgun (WGS) entry which is preliminary data.</text>
</comment>
<evidence type="ECO:0000259" key="1">
    <source>
        <dbReference type="PROSITE" id="PS51332"/>
    </source>
</evidence>
<dbReference type="EMBL" id="JACIDJ010000002">
    <property type="protein sequence ID" value="MBB3898127.1"/>
    <property type="molecule type" value="Genomic_DNA"/>
</dbReference>
<dbReference type="InterPro" id="IPR036724">
    <property type="entry name" value="Cobalamin-bd_sf"/>
</dbReference>
<dbReference type="AlphaFoldDB" id="A0A840AAK3"/>
<gene>
    <name evidence="2" type="ORF">GGQ83_001564</name>
</gene>
<evidence type="ECO:0000313" key="2">
    <source>
        <dbReference type="EMBL" id="MBB3898127.1"/>
    </source>
</evidence>
<sequence>MLHTQARVAPPKRSTPYRGSHATAVLERRILRLTTHIETALSREILPRIGEAREAADQSETERLARLAIAGNAEGLLAAVRTKRQQGDSAESLCLVTLTTVARELGDWWKQDRCGFVEVTLGMLALQSVLHDLAPSLAGGRVGSQRRSALMLPMPGEQHSFGIAMVAEFFRAGGWHVAQDCGGTEKELRRRVSREWFGVVALSCGVSERLPALPGLIASIRTHSFNPDVAVMVGGAAFQDDAAKAAMAGADATADDAAGALSRAEGLVGLMAAHS</sequence>
<reference evidence="2 3" key="1">
    <citation type="submission" date="2020-08" db="EMBL/GenBank/DDBJ databases">
        <title>Genomic Encyclopedia of Type Strains, Phase IV (KMG-IV): sequencing the most valuable type-strain genomes for metagenomic binning, comparative biology and taxonomic classification.</title>
        <authorList>
            <person name="Goeker M."/>
        </authorList>
    </citation>
    <scope>NUCLEOTIDE SEQUENCE [LARGE SCALE GENOMIC DNA]</scope>
    <source>
        <strain evidence="2 3">DSM 19979</strain>
    </source>
</reference>